<dbReference type="PANTHER" id="PTHR19136:SF81">
    <property type="entry name" value="MOLYBDENUM COFACTOR GUANYLYLTRANSFERASE"/>
    <property type="match status" value="1"/>
</dbReference>
<evidence type="ECO:0000259" key="9">
    <source>
        <dbReference type="Pfam" id="PF12804"/>
    </source>
</evidence>
<dbReference type="GO" id="GO:0046872">
    <property type="term" value="F:metal ion binding"/>
    <property type="evidence" value="ECO:0007669"/>
    <property type="project" value="UniProtKB-KW"/>
</dbReference>
<gene>
    <name evidence="8" type="primary">mobA</name>
    <name evidence="10" type="ORF">BG04_2027</name>
</gene>
<evidence type="ECO:0000256" key="4">
    <source>
        <dbReference type="ARBA" id="ARBA00022741"/>
    </source>
</evidence>
<dbReference type="Proteomes" id="UP000031829">
    <property type="component" value="Chromosome"/>
</dbReference>
<evidence type="ECO:0000256" key="8">
    <source>
        <dbReference type="HAMAP-Rule" id="MF_00316"/>
    </source>
</evidence>
<dbReference type="PANTHER" id="PTHR19136">
    <property type="entry name" value="MOLYBDENUM COFACTOR GUANYLYLTRANSFERASE"/>
    <property type="match status" value="1"/>
</dbReference>
<comment type="function">
    <text evidence="8">Transfers a GMP moiety from GTP to Mo-molybdopterin (Mo-MPT) cofactor (Moco or molybdenum cofactor) to form Mo-molybdopterin guanine dinucleotide (Mo-MGD) cofactor.</text>
</comment>
<dbReference type="InterPro" id="IPR013482">
    <property type="entry name" value="Molybde_CF_guanTrfase"/>
</dbReference>
<dbReference type="RefSeq" id="WP_034648433.1">
    <property type="nucleotide sequence ID" value="NZ_BCVB01000009.1"/>
</dbReference>
<feature type="binding site" evidence="8">
    <location>
        <begin position="8"/>
        <end position="10"/>
    </location>
    <ligand>
        <name>GTP</name>
        <dbReference type="ChEBI" id="CHEBI:37565"/>
    </ligand>
</feature>
<protein>
    <recommendedName>
        <fullName evidence="8">Probable molybdenum cofactor guanylyltransferase</fullName>
        <shortName evidence="8">MoCo guanylyltransferase</shortName>
        <ecNumber evidence="8">2.7.7.77</ecNumber>
    </recommendedName>
    <alternativeName>
        <fullName evidence="8">GTP:molybdopterin guanylyltransferase</fullName>
    </alternativeName>
    <alternativeName>
        <fullName evidence="8">Mo-MPT guanylyltransferase</fullName>
    </alternativeName>
    <alternativeName>
        <fullName evidence="8">Molybdopterin guanylyltransferase</fullName>
    </alternativeName>
    <alternativeName>
        <fullName evidence="8">Molybdopterin-guanine dinucleotide synthase</fullName>
        <shortName evidence="8">MGD synthase</shortName>
    </alternativeName>
</protein>
<dbReference type="EC" id="2.7.7.77" evidence="8"/>
<dbReference type="Pfam" id="PF12804">
    <property type="entry name" value="NTP_transf_3"/>
    <property type="match status" value="1"/>
</dbReference>
<dbReference type="GO" id="GO:0005737">
    <property type="term" value="C:cytoplasm"/>
    <property type="evidence" value="ECO:0007669"/>
    <property type="project" value="UniProtKB-SubCell"/>
</dbReference>
<comment type="similarity">
    <text evidence="8">Belongs to the MobA family.</text>
</comment>
<dbReference type="GeneID" id="93645493"/>
<evidence type="ECO:0000256" key="7">
    <source>
        <dbReference type="ARBA" id="ARBA00023150"/>
    </source>
</evidence>
<evidence type="ECO:0000256" key="1">
    <source>
        <dbReference type="ARBA" id="ARBA00022490"/>
    </source>
</evidence>
<dbReference type="SUPFAM" id="SSF53448">
    <property type="entry name" value="Nucleotide-diphospho-sugar transferases"/>
    <property type="match status" value="1"/>
</dbReference>
<dbReference type="EMBL" id="CP009920">
    <property type="protein sequence ID" value="AJI21132.1"/>
    <property type="molecule type" value="Genomic_DNA"/>
</dbReference>
<evidence type="ECO:0000256" key="6">
    <source>
        <dbReference type="ARBA" id="ARBA00023134"/>
    </source>
</evidence>
<dbReference type="AlphaFoldDB" id="A0A0B6AJ87"/>
<dbReference type="CDD" id="cd02503">
    <property type="entry name" value="MobA"/>
    <property type="match status" value="1"/>
</dbReference>
<keyword evidence="4 8" id="KW-0547">Nucleotide-binding</keyword>
<comment type="catalytic activity">
    <reaction evidence="8">
        <text>Mo-molybdopterin + GTP + H(+) = Mo-molybdopterin guanine dinucleotide + diphosphate</text>
        <dbReference type="Rhea" id="RHEA:34243"/>
        <dbReference type="ChEBI" id="CHEBI:15378"/>
        <dbReference type="ChEBI" id="CHEBI:33019"/>
        <dbReference type="ChEBI" id="CHEBI:37565"/>
        <dbReference type="ChEBI" id="CHEBI:71302"/>
        <dbReference type="ChEBI" id="CHEBI:71310"/>
        <dbReference type="EC" id="2.7.7.77"/>
    </reaction>
</comment>
<evidence type="ECO:0000256" key="3">
    <source>
        <dbReference type="ARBA" id="ARBA00022723"/>
    </source>
</evidence>
<comment type="caution">
    <text evidence="8">Lacks conserved residue(s) required for the propagation of feature annotation.</text>
</comment>
<evidence type="ECO:0000256" key="2">
    <source>
        <dbReference type="ARBA" id="ARBA00022679"/>
    </source>
</evidence>
<feature type="binding site" evidence="8">
    <location>
        <position position="20"/>
    </location>
    <ligand>
        <name>GTP</name>
        <dbReference type="ChEBI" id="CHEBI:37565"/>
    </ligand>
</feature>
<name>A0A0B6AJ87_PRIM2</name>
<dbReference type="Gene3D" id="3.90.550.10">
    <property type="entry name" value="Spore Coat Polysaccharide Biosynthesis Protein SpsA, Chain A"/>
    <property type="match status" value="1"/>
</dbReference>
<dbReference type="InterPro" id="IPR025877">
    <property type="entry name" value="MobA-like_NTP_Trfase"/>
</dbReference>
<keyword evidence="1 8" id="KW-0963">Cytoplasm</keyword>
<feature type="binding site" evidence="8">
    <location>
        <position position="99"/>
    </location>
    <ligand>
        <name>GTP</name>
        <dbReference type="ChEBI" id="CHEBI:37565"/>
    </ligand>
</feature>
<evidence type="ECO:0000256" key="5">
    <source>
        <dbReference type="ARBA" id="ARBA00022842"/>
    </source>
</evidence>
<sequence length="189" mass="21735">MSIAGIVLAGGKSSRYGQPKMFETYKKKSFYEYSIDALKENHVTPILVSTNQDLLPYFQRKDVAFAVEKCPYQGPLYAIHHALTAIDCCAEWFFILSCDIPFINAEFVHHMITLTQTDSPDIVLPVQPDHIHPLLALYHRRMLPLIEQLVTQGERRLTQLLNQTNVLRVPFSAEDPTFINVNHRSDWHL</sequence>
<keyword evidence="5 8" id="KW-0460">Magnesium</keyword>
<evidence type="ECO:0000313" key="10">
    <source>
        <dbReference type="EMBL" id="AJI21132.1"/>
    </source>
</evidence>
<dbReference type="GO" id="GO:0061603">
    <property type="term" value="F:molybdenum cofactor guanylyltransferase activity"/>
    <property type="evidence" value="ECO:0007669"/>
    <property type="project" value="UniProtKB-EC"/>
</dbReference>
<feature type="binding site" evidence="8">
    <location>
        <position position="99"/>
    </location>
    <ligand>
        <name>Mg(2+)</name>
        <dbReference type="ChEBI" id="CHEBI:18420"/>
    </ligand>
</feature>
<reference evidence="10 11" key="1">
    <citation type="journal article" date="2015" name="Genome Announc.">
        <title>Complete genome sequences for 35 biothreat assay-relevant bacillus species.</title>
        <authorList>
            <person name="Johnson S.L."/>
            <person name="Daligault H.E."/>
            <person name="Davenport K.W."/>
            <person name="Jaissle J."/>
            <person name="Frey K.G."/>
            <person name="Ladner J.T."/>
            <person name="Broomall S.M."/>
            <person name="Bishop-Lilly K.A."/>
            <person name="Bruce D.C."/>
            <person name="Gibbons H.S."/>
            <person name="Coyne S.R."/>
            <person name="Lo C.C."/>
            <person name="Meincke L."/>
            <person name="Munk A.C."/>
            <person name="Koroleva G.I."/>
            <person name="Rosenzweig C.N."/>
            <person name="Palacios G.F."/>
            <person name="Redden C.L."/>
            <person name="Minogue T.D."/>
            <person name="Chain P.S."/>
        </authorList>
    </citation>
    <scope>NUCLEOTIDE SEQUENCE [LARGE SCALE GENOMIC DNA]</scope>
    <source>
        <strain evidence="11">ATCC 14581 / DSM 32 / JCM 2506 / NBRC 15308 / NCIMB 9376 / NCTC 10342 / NRRL B-14308 / VKM B-512</strain>
    </source>
</reference>
<proteinExistence type="inferred from homology"/>
<dbReference type="KEGG" id="bmeg:BG04_2027"/>
<dbReference type="InterPro" id="IPR029044">
    <property type="entry name" value="Nucleotide-diphossugar_trans"/>
</dbReference>
<comment type="domain">
    <text evidence="8">The N-terminal domain determines nucleotide recognition and specific binding, while the C-terminal domain determines the specific binding to the target protein.</text>
</comment>
<dbReference type="HAMAP" id="MF_00316">
    <property type="entry name" value="MobA"/>
    <property type="match status" value="1"/>
</dbReference>
<keyword evidence="7 8" id="KW-0501">Molybdenum cofactor biosynthesis</keyword>
<organism evidence="10 11">
    <name type="scientific">Priestia megaterium (strain ATCC 14581 / DSM 32 / CCUG 1817 / JCM 2506 / NBRC 15308 / NCIMB 9376 / NCTC 10342 / NRRL B-14308 / VKM B-512 / Ford 19)</name>
    <name type="common">Bacillus megaterium</name>
    <dbReference type="NCBI Taxonomy" id="1348623"/>
    <lineage>
        <taxon>Bacteria</taxon>
        <taxon>Bacillati</taxon>
        <taxon>Bacillota</taxon>
        <taxon>Bacilli</taxon>
        <taxon>Bacillales</taxon>
        <taxon>Bacillaceae</taxon>
        <taxon>Priestia</taxon>
    </lineage>
</organism>
<keyword evidence="3 8" id="KW-0479">Metal-binding</keyword>
<dbReference type="GO" id="GO:0005525">
    <property type="term" value="F:GTP binding"/>
    <property type="evidence" value="ECO:0007669"/>
    <property type="project" value="UniProtKB-UniRule"/>
</dbReference>
<keyword evidence="6 8" id="KW-0342">GTP-binding</keyword>
<dbReference type="GO" id="GO:0006777">
    <property type="term" value="P:Mo-molybdopterin cofactor biosynthetic process"/>
    <property type="evidence" value="ECO:0007669"/>
    <property type="project" value="UniProtKB-KW"/>
</dbReference>
<keyword evidence="2 8" id="KW-0808">Transferase</keyword>
<comment type="subcellular location">
    <subcellularLocation>
        <location evidence="8">Cytoplasm</location>
    </subcellularLocation>
</comment>
<dbReference type="HOGENOM" id="CLU_055597_2_0_9"/>
<accession>A0A0B6AJ87</accession>
<evidence type="ECO:0000313" key="11">
    <source>
        <dbReference type="Proteomes" id="UP000031829"/>
    </source>
</evidence>
<feature type="domain" description="MobA-like NTP transferase" evidence="9">
    <location>
        <begin position="5"/>
        <end position="162"/>
    </location>
</feature>
<comment type="cofactor">
    <cofactor evidence="8">
        <name>Mg(2+)</name>
        <dbReference type="ChEBI" id="CHEBI:18420"/>
    </cofactor>
</comment>